<feature type="domain" description="NADPH-dependent FMN reductase-like" evidence="1">
    <location>
        <begin position="2"/>
        <end position="136"/>
    </location>
</feature>
<proteinExistence type="predicted"/>
<dbReference type="EMBL" id="CZRL01000074">
    <property type="protein sequence ID" value="CUS52043.1"/>
    <property type="molecule type" value="Genomic_DNA"/>
</dbReference>
<dbReference type="InterPro" id="IPR029039">
    <property type="entry name" value="Flavoprotein-like_sf"/>
</dbReference>
<dbReference type="SUPFAM" id="SSF52218">
    <property type="entry name" value="Flavoproteins"/>
    <property type="match status" value="1"/>
</dbReference>
<reference evidence="2" key="1">
    <citation type="submission" date="2015-10" db="EMBL/GenBank/DDBJ databases">
        <authorList>
            <person name="Gilbert D.G."/>
        </authorList>
    </citation>
    <scope>NUCLEOTIDE SEQUENCE</scope>
</reference>
<dbReference type="InterPro" id="IPR005025">
    <property type="entry name" value="FMN_Rdtase-like_dom"/>
</dbReference>
<organism evidence="2">
    <name type="scientific">hydrothermal vent metagenome</name>
    <dbReference type="NCBI Taxonomy" id="652676"/>
    <lineage>
        <taxon>unclassified sequences</taxon>
        <taxon>metagenomes</taxon>
        <taxon>ecological metagenomes</taxon>
    </lineage>
</organism>
<dbReference type="Pfam" id="PF03358">
    <property type="entry name" value="FMN_red"/>
    <property type="match status" value="1"/>
</dbReference>
<name>A0A160TTA4_9ZZZZ</name>
<dbReference type="AlphaFoldDB" id="A0A160TTA4"/>
<evidence type="ECO:0000259" key="1">
    <source>
        <dbReference type="Pfam" id="PF03358"/>
    </source>
</evidence>
<evidence type="ECO:0000313" key="2">
    <source>
        <dbReference type="EMBL" id="CUS52043.1"/>
    </source>
</evidence>
<gene>
    <name evidence="2" type="ORF">MGWOODY_XGa1213</name>
</gene>
<protein>
    <submittedName>
        <fullName evidence="2">NADPH:quinone oxidoreductase</fullName>
    </submittedName>
</protein>
<dbReference type="GO" id="GO:0005829">
    <property type="term" value="C:cytosol"/>
    <property type="evidence" value="ECO:0007669"/>
    <property type="project" value="TreeGrafter"/>
</dbReference>
<dbReference type="Gene3D" id="3.40.50.360">
    <property type="match status" value="1"/>
</dbReference>
<sequence length="177" mass="18945">MLIDEAIGLMTTTGARVTKVDLADFPLPLYDGDLEADQGLPENAKILKSHMIAHDGLLIAAPEYNGAITAVLKNAIDWVSRPQPDEPSLVAYRGKTAALLAASPGVIGGLRGLTIMRMILTNLGMVVIPEQQTIPRANGAFDASGRLKESADRDAVRIVTDRLVQVTTQLFNSKSEP</sequence>
<dbReference type="InterPro" id="IPR050712">
    <property type="entry name" value="NAD(P)H-dep_reductase"/>
</dbReference>
<accession>A0A160TTA4</accession>
<dbReference type="PANTHER" id="PTHR30543:SF21">
    <property type="entry name" value="NAD(P)H-DEPENDENT FMN REDUCTASE LOT6"/>
    <property type="match status" value="1"/>
</dbReference>
<dbReference type="GO" id="GO:0016491">
    <property type="term" value="F:oxidoreductase activity"/>
    <property type="evidence" value="ECO:0007669"/>
    <property type="project" value="InterPro"/>
</dbReference>
<dbReference type="GO" id="GO:0010181">
    <property type="term" value="F:FMN binding"/>
    <property type="evidence" value="ECO:0007669"/>
    <property type="project" value="TreeGrafter"/>
</dbReference>
<dbReference type="PANTHER" id="PTHR30543">
    <property type="entry name" value="CHROMATE REDUCTASE"/>
    <property type="match status" value="1"/>
</dbReference>